<evidence type="ECO:0000256" key="4">
    <source>
        <dbReference type="ARBA" id="ARBA00023136"/>
    </source>
</evidence>
<feature type="transmembrane region" description="Helical" evidence="5">
    <location>
        <begin position="145"/>
        <end position="167"/>
    </location>
</feature>
<dbReference type="Proteomes" id="UP000315925">
    <property type="component" value="Chromosome"/>
</dbReference>
<dbReference type="Gene3D" id="1.20.1530.20">
    <property type="match status" value="1"/>
</dbReference>
<dbReference type="PANTHER" id="PTHR10361:SF28">
    <property type="entry name" value="P3 PROTEIN-RELATED"/>
    <property type="match status" value="1"/>
</dbReference>
<keyword evidence="3 5" id="KW-1133">Transmembrane helix</keyword>
<dbReference type="InterPro" id="IPR038770">
    <property type="entry name" value="Na+/solute_symporter_sf"/>
</dbReference>
<proteinExistence type="predicted"/>
<keyword evidence="2 5" id="KW-0812">Transmembrane</keyword>
<evidence type="ECO:0000256" key="2">
    <source>
        <dbReference type="ARBA" id="ARBA00022692"/>
    </source>
</evidence>
<evidence type="ECO:0000313" key="8">
    <source>
        <dbReference type="Proteomes" id="UP000031594"/>
    </source>
</evidence>
<evidence type="ECO:0000256" key="1">
    <source>
        <dbReference type="ARBA" id="ARBA00004141"/>
    </source>
</evidence>
<comment type="subcellular location">
    <subcellularLocation>
        <location evidence="1">Membrane</location>
        <topology evidence="1">Multi-pass membrane protein</topology>
    </subcellularLocation>
</comment>
<feature type="transmembrane region" description="Helical" evidence="5">
    <location>
        <begin position="114"/>
        <end position="133"/>
    </location>
</feature>
<dbReference type="KEGG" id="mkc:kam1_839"/>
<evidence type="ECO:0000313" key="6">
    <source>
        <dbReference type="EMBL" id="KIE58210.1"/>
    </source>
</evidence>
<keyword evidence="8" id="KW-1185">Reference proteome</keyword>
<dbReference type="InterPro" id="IPR002657">
    <property type="entry name" value="BilAc:Na_symport/Acr3"/>
</dbReference>
<organism evidence="7 9">
    <name type="scientific">Methylacidiphilum kamchatkense Kam1</name>
    <dbReference type="NCBI Taxonomy" id="1202785"/>
    <lineage>
        <taxon>Bacteria</taxon>
        <taxon>Pseudomonadati</taxon>
        <taxon>Verrucomicrobiota</taxon>
        <taxon>Methylacidiphilae</taxon>
        <taxon>Methylacidiphilales</taxon>
        <taxon>Methylacidiphilaceae</taxon>
        <taxon>Methylacidiphilum (ex Ratnadevi et al. 2023)</taxon>
    </lineage>
</organism>
<protein>
    <submittedName>
        <fullName evidence="7">Putative Na+-dependent transporter</fullName>
    </submittedName>
</protein>
<keyword evidence="4 5" id="KW-0472">Membrane</keyword>
<feature type="transmembrane region" description="Helical" evidence="5">
    <location>
        <begin position="49"/>
        <end position="69"/>
    </location>
</feature>
<feature type="transmembrane region" description="Helical" evidence="5">
    <location>
        <begin position="249"/>
        <end position="275"/>
    </location>
</feature>
<accession>A0A0C1V3C6</accession>
<dbReference type="Pfam" id="PF01758">
    <property type="entry name" value="SBF"/>
    <property type="match status" value="1"/>
</dbReference>
<feature type="transmembrane region" description="Helical" evidence="5">
    <location>
        <begin position="81"/>
        <end position="102"/>
    </location>
</feature>
<reference evidence="7" key="2">
    <citation type="journal article" date="2019" name="BMC Genomics">
        <title>Complete genome sequence analysis of the thermoacidophilic verrucomicrobial methanotroph 'Candidatus Methylacidiphilum kamchatkense' strain Kam1 and comparison with its closest relatives.</title>
        <authorList>
            <person name="Kruse T."/>
            <person name="Ratnadevi C.M."/>
            <person name="Erikstad H.A."/>
            <person name="Birkeland N.K."/>
        </authorList>
    </citation>
    <scope>NUCLEOTIDE SEQUENCE</scope>
    <source>
        <strain evidence="7">Kam1</strain>
    </source>
</reference>
<name>A0A0C1V3C6_9BACT</name>
<reference evidence="6 8" key="1">
    <citation type="submission" date="2014-08" db="EMBL/GenBank/DDBJ databases">
        <title>Methylacidiphilum kamchatkense strain Kam1 draft genome sequence.</title>
        <authorList>
            <person name="Birkeland N.-K."/>
            <person name="Erikstad H.A."/>
        </authorList>
    </citation>
    <scope>NUCLEOTIDE SEQUENCE [LARGE SCALE GENOMIC DNA]</scope>
    <source>
        <strain evidence="6 8">Kam1</strain>
    </source>
</reference>
<dbReference type="Proteomes" id="UP000031594">
    <property type="component" value="Unassembled WGS sequence"/>
</dbReference>
<feature type="transmembrane region" description="Helical" evidence="5">
    <location>
        <begin position="12"/>
        <end position="28"/>
    </location>
</feature>
<evidence type="ECO:0000256" key="5">
    <source>
        <dbReference type="SAM" id="Phobius"/>
    </source>
</evidence>
<sequence>MRPLVVNLKKHQFFWMILAAYLFGGLFPEFGNWMRQTQICKIHLFMQSLSINIAMILLVIVLFFSGIHAKFSSIFSSPTSLVRTVIGLCAAIIFPPFFLFIFKFFSIPFSQYELIESIFLGLAIVSAMPVAGFSTVWSQYAGGNVIFSLQLVLFTTFLSPLFSPWVLQWMEKMISGSYALDLHAVIAKRIGIFLLLFVIFPTVSGSLCRCVLKDLKLTSVHYIENTFLLLLCYANSTASLPKIFQQANFLFLLTVLCFSFIYCFSRFYVGNIIGWLFHYQEDVRKSLVFGTGMSNTGSALVLANLALSNHPRAIFVILLYDVIQLFVGLYMLSFFQNQKSISLKINS</sequence>
<gene>
    <name evidence="6" type="ORF">A946_08535</name>
    <name evidence="7" type="ORF">kam1_839</name>
</gene>
<feature type="transmembrane region" description="Helical" evidence="5">
    <location>
        <begin position="313"/>
        <end position="335"/>
    </location>
</feature>
<dbReference type="InterPro" id="IPR004710">
    <property type="entry name" value="Bilac:Na_transpt"/>
</dbReference>
<evidence type="ECO:0000313" key="7">
    <source>
        <dbReference type="EMBL" id="QDQ42082.1"/>
    </source>
</evidence>
<dbReference type="GO" id="GO:0016020">
    <property type="term" value="C:membrane"/>
    <property type="evidence" value="ECO:0007669"/>
    <property type="project" value="UniProtKB-SubCell"/>
</dbReference>
<reference evidence="9" key="3">
    <citation type="submission" date="2019-03" db="EMBL/GenBank/DDBJ databases">
        <title>Complete genome of Methylacidiphilum kamchatkense Kam1.</title>
        <authorList>
            <person name="Kruse T."/>
            <person name="Murarilal Ratnadevi C."/>
            <person name="Erikstad H.-A."/>
            <person name="Birkeland N.-K."/>
        </authorList>
    </citation>
    <scope>NUCLEOTIDE SEQUENCE [LARGE SCALE GENOMIC DNA]</scope>
    <source>
        <strain evidence="9">kam1</strain>
    </source>
</reference>
<dbReference type="RefSeq" id="WP_039721816.1">
    <property type="nucleotide sequence ID" value="NZ_JQNX01000006.1"/>
</dbReference>
<dbReference type="EMBL" id="CP037899">
    <property type="protein sequence ID" value="QDQ42082.1"/>
    <property type="molecule type" value="Genomic_DNA"/>
</dbReference>
<dbReference type="EMBL" id="JQNX01000006">
    <property type="protein sequence ID" value="KIE58210.1"/>
    <property type="molecule type" value="Genomic_DNA"/>
</dbReference>
<dbReference type="PANTHER" id="PTHR10361">
    <property type="entry name" value="SODIUM-BILE ACID COTRANSPORTER"/>
    <property type="match status" value="1"/>
</dbReference>
<dbReference type="STRING" id="1202785.A946_08535"/>
<dbReference type="AlphaFoldDB" id="A0A0C1V3C6"/>
<evidence type="ECO:0000256" key="3">
    <source>
        <dbReference type="ARBA" id="ARBA00022989"/>
    </source>
</evidence>
<evidence type="ECO:0000313" key="9">
    <source>
        <dbReference type="Proteomes" id="UP000315925"/>
    </source>
</evidence>